<dbReference type="Proteomes" id="UP000515498">
    <property type="component" value="Chromosome"/>
</dbReference>
<dbReference type="KEGG" id="mflu:HZU40_25555"/>
<protein>
    <submittedName>
        <fullName evidence="3">Uncharacterized protein</fullName>
    </submittedName>
</protein>
<accession>A0A7G8PB11</accession>
<dbReference type="RefSeq" id="WP_187096240.1">
    <property type="nucleotide sequence ID" value="NZ_CP059894.1"/>
</dbReference>
<gene>
    <name evidence="4" type="ORF">HZU40_09665</name>
    <name evidence="3" type="ORF">HZU40_25555</name>
</gene>
<evidence type="ECO:0000256" key="1">
    <source>
        <dbReference type="SAM" id="Coils"/>
    </source>
</evidence>
<feature type="coiled-coil region" evidence="1">
    <location>
        <begin position="14"/>
        <end position="41"/>
    </location>
</feature>
<name>A0A7G8PB11_9MYCO</name>
<dbReference type="EMBL" id="CP059894">
    <property type="protein sequence ID" value="QNJ94499.1"/>
    <property type="molecule type" value="Genomic_DNA"/>
</dbReference>
<proteinExistence type="predicted"/>
<dbReference type="AlphaFoldDB" id="A0A7G8PB11"/>
<organism evidence="3 5">
    <name type="scientific">Mycolicibacterium fluoranthenivorans</name>
    <dbReference type="NCBI Taxonomy" id="258505"/>
    <lineage>
        <taxon>Bacteria</taxon>
        <taxon>Bacillati</taxon>
        <taxon>Actinomycetota</taxon>
        <taxon>Actinomycetes</taxon>
        <taxon>Mycobacteriales</taxon>
        <taxon>Mycobacteriaceae</taxon>
        <taxon>Mycolicibacterium</taxon>
    </lineage>
</organism>
<evidence type="ECO:0000256" key="2">
    <source>
        <dbReference type="SAM" id="MobiDB-lite"/>
    </source>
</evidence>
<keyword evidence="1" id="KW-0175">Coiled coil</keyword>
<evidence type="ECO:0000313" key="4">
    <source>
        <dbReference type="EMBL" id="QNJ94499.1"/>
    </source>
</evidence>
<dbReference type="EMBL" id="CP059894">
    <property type="protein sequence ID" value="QNJ91527.1"/>
    <property type="molecule type" value="Genomic_DNA"/>
</dbReference>
<dbReference type="KEGG" id="mflu:HZU40_09665"/>
<evidence type="ECO:0000313" key="5">
    <source>
        <dbReference type="Proteomes" id="UP000515498"/>
    </source>
</evidence>
<feature type="region of interest" description="Disordered" evidence="2">
    <location>
        <begin position="136"/>
        <end position="163"/>
    </location>
</feature>
<reference evidence="3 5" key="1">
    <citation type="submission" date="2020-07" db="EMBL/GenBank/DDBJ databases">
        <title>Draft genome sequence of four isobutane-metabolizing strains capable of cometabolically degrading diverse ether contaminants.</title>
        <authorList>
            <person name="Chen W."/>
            <person name="Faulkner N."/>
            <person name="Smith C."/>
            <person name="Hyman M."/>
        </authorList>
    </citation>
    <scope>NUCLEOTIDE SEQUENCE [LARGE SCALE GENOMIC DNA]</scope>
    <source>
        <strain evidence="3 5">2A</strain>
    </source>
</reference>
<evidence type="ECO:0000313" key="3">
    <source>
        <dbReference type="EMBL" id="QNJ91527.1"/>
    </source>
</evidence>
<sequence length="163" mass="18030">MRAPYPSGDISQAVKRLDEDIVEAERHVVEAQRHLDELRTMRKGITPFLQHYVSPETSVSTELFDIAPTFQRRSLTDRVVEVFLHDPDGVLDLNTVVERIAATGADDKPSSIRNAVYYAARSGRLEQHGNGRFALGSVSTRATTEEEGSGEPLVGPQEVEAMP</sequence>